<organism evidence="3 4">
    <name type="scientific">Lyophyllum shimeji</name>
    <name type="common">Hon-shimeji</name>
    <name type="synonym">Tricholoma shimeji</name>
    <dbReference type="NCBI Taxonomy" id="47721"/>
    <lineage>
        <taxon>Eukaryota</taxon>
        <taxon>Fungi</taxon>
        <taxon>Dikarya</taxon>
        <taxon>Basidiomycota</taxon>
        <taxon>Agaricomycotina</taxon>
        <taxon>Agaricomycetes</taxon>
        <taxon>Agaricomycetidae</taxon>
        <taxon>Agaricales</taxon>
        <taxon>Tricholomatineae</taxon>
        <taxon>Lyophyllaceae</taxon>
        <taxon>Lyophyllum</taxon>
    </lineage>
</organism>
<sequence length="305" mass="34834">MDLEHLTLDSAIQIITEARYAIAAVYCLQLYEWIATAKREVDLVHHSRWSSVKIAYLLCRYYPLFIWPLVMFAYIGDHTWAVCRRLTAPVHVLLAPCQVFPQAVMLMRAYAFCGRNKHVLALLLTCYAGLVAVVIWSFCTHIMILPRIVFSFLGNTGCYPYYGKGYMGFRVGYSMLAATLMDMISLLCVLVRCALNKSRQISLARYFIKQGLFSFCLVVAVNVSAAGVFFDQDSPHNGLGLPFILVVSNLIACRIILDLRRKVRPTDSEIAMQHSRIVRDGLRTRTYDRAEDEWLMEDDDSEDCR</sequence>
<keyword evidence="1" id="KW-0812">Transmembrane</keyword>
<feature type="transmembrane region" description="Helical" evidence="1">
    <location>
        <begin position="54"/>
        <end position="76"/>
    </location>
</feature>
<gene>
    <name evidence="3" type="ORF">LshimejAT787_1001730</name>
</gene>
<protein>
    <recommendedName>
        <fullName evidence="2">DUF6533 domain-containing protein</fullName>
    </recommendedName>
</protein>
<feature type="transmembrane region" description="Helical" evidence="1">
    <location>
        <begin position="212"/>
        <end position="230"/>
    </location>
</feature>
<dbReference type="Pfam" id="PF20151">
    <property type="entry name" value="DUF6533"/>
    <property type="match status" value="1"/>
</dbReference>
<dbReference type="InterPro" id="IPR045340">
    <property type="entry name" value="DUF6533"/>
</dbReference>
<feature type="transmembrane region" description="Helical" evidence="1">
    <location>
        <begin position="119"/>
        <end position="144"/>
    </location>
</feature>
<keyword evidence="1" id="KW-1133">Transmembrane helix</keyword>
<evidence type="ECO:0000313" key="3">
    <source>
        <dbReference type="EMBL" id="GLB41573.1"/>
    </source>
</evidence>
<feature type="transmembrane region" description="Helical" evidence="1">
    <location>
        <begin position="171"/>
        <end position="191"/>
    </location>
</feature>
<dbReference type="Proteomes" id="UP001063166">
    <property type="component" value="Unassembled WGS sequence"/>
</dbReference>
<feature type="transmembrane region" description="Helical" evidence="1">
    <location>
        <begin position="236"/>
        <end position="257"/>
    </location>
</feature>
<comment type="caution">
    <text evidence="3">The sequence shown here is derived from an EMBL/GenBank/DDBJ whole genome shotgun (WGS) entry which is preliminary data.</text>
</comment>
<keyword evidence="1" id="KW-0472">Membrane</keyword>
<dbReference type="OrthoDB" id="3251775at2759"/>
<evidence type="ECO:0000259" key="2">
    <source>
        <dbReference type="Pfam" id="PF20151"/>
    </source>
</evidence>
<feature type="domain" description="DUF6533" evidence="2">
    <location>
        <begin position="20"/>
        <end position="65"/>
    </location>
</feature>
<accession>A0A9P3UQD5</accession>
<keyword evidence="4" id="KW-1185">Reference proteome</keyword>
<evidence type="ECO:0000313" key="4">
    <source>
        <dbReference type="Proteomes" id="UP001063166"/>
    </source>
</evidence>
<proteinExistence type="predicted"/>
<name>A0A9P3UQD5_LYOSH</name>
<evidence type="ECO:0000256" key="1">
    <source>
        <dbReference type="SAM" id="Phobius"/>
    </source>
</evidence>
<dbReference type="AlphaFoldDB" id="A0A9P3UQD5"/>
<dbReference type="EMBL" id="BRPK01000010">
    <property type="protein sequence ID" value="GLB41573.1"/>
    <property type="molecule type" value="Genomic_DNA"/>
</dbReference>
<reference evidence="3" key="1">
    <citation type="submission" date="2022-07" db="EMBL/GenBank/DDBJ databases">
        <title>The genome of Lyophyllum shimeji provides insight into the initial evolution of ectomycorrhizal fungal genome.</title>
        <authorList>
            <person name="Kobayashi Y."/>
            <person name="Shibata T."/>
            <person name="Hirakawa H."/>
            <person name="Shigenobu S."/>
            <person name="Nishiyama T."/>
            <person name="Yamada A."/>
            <person name="Hasebe M."/>
            <person name="Kawaguchi M."/>
        </authorList>
    </citation>
    <scope>NUCLEOTIDE SEQUENCE</scope>
    <source>
        <strain evidence="3">AT787</strain>
    </source>
</reference>